<reference evidence="2" key="1">
    <citation type="journal article" date="2014" name="Genome Announc.">
        <title>Draft genome sequences of six enterohepatic helicobacter species isolated from humans and one from rhesus macaques.</title>
        <authorList>
            <person name="Shen Z."/>
            <person name="Sheh A."/>
            <person name="Young S.K."/>
            <person name="Abouelliel A."/>
            <person name="Ward D.V."/>
            <person name="Earl A.M."/>
            <person name="Fox J.G."/>
        </authorList>
    </citation>
    <scope>NUCLEOTIDE SEQUENCE [LARGE SCALE GENOMIC DNA]</scope>
    <source>
        <strain evidence="2">CCUG 18818</strain>
    </source>
</reference>
<protein>
    <submittedName>
        <fullName evidence="1">Uncharacterized protein</fullName>
    </submittedName>
</protein>
<sequence length="192" mass="21694">MLMRFIVIMLCVFWAIVAVEARGAESKQKCLTQEQIEQKAFAVRVSKEWFDTDKIESMLSRLKSLYPQVIFVRALSWGNESEILAFEVPVKDVRVIGHKDDKSSVDDWFPNDEGYGDFRINGREISYKEHLPKGSVLAVQSATPGSASIGGVVEFVLENGVKIEHRIHEDAIGTDYFYNAQGEMLVECESVL</sequence>
<evidence type="ECO:0000313" key="1">
    <source>
        <dbReference type="EMBL" id="EFR47152.1"/>
    </source>
</evidence>
<accession>A0ABN0BC06</accession>
<keyword evidence="2" id="KW-1185">Reference proteome</keyword>
<evidence type="ECO:0000313" key="2">
    <source>
        <dbReference type="Proteomes" id="UP000005755"/>
    </source>
</evidence>
<gene>
    <name evidence="1" type="ORF">HCCG_01700</name>
</gene>
<name>A0ABN0BC06_9HELI</name>
<proteinExistence type="predicted"/>
<organism evidence="1 2">
    <name type="scientific">Helicobacter cinaedi CCUG 18818 = ATCC BAA-847</name>
    <dbReference type="NCBI Taxonomy" id="537971"/>
    <lineage>
        <taxon>Bacteria</taxon>
        <taxon>Pseudomonadati</taxon>
        <taxon>Campylobacterota</taxon>
        <taxon>Epsilonproteobacteria</taxon>
        <taxon>Campylobacterales</taxon>
        <taxon>Helicobacteraceae</taxon>
        <taxon>Helicobacter</taxon>
    </lineage>
</organism>
<dbReference type="Proteomes" id="UP000005755">
    <property type="component" value="Unassembled WGS sequence"/>
</dbReference>
<dbReference type="EMBL" id="DS990393">
    <property type="protein sequence ID" value="EFR47152.1"/>
    <property type="molecule type" value="Genomic_DNA"/>
</dbReference>